<dbReference type="Proteomes" id="UP000488521">
    <property type="component" value="Unassembled WGS sequence"/>
</dbReference>
<dbReference type="Proteomes" id="UP000436858">
    <property type="component" value="Unassembled WGS sequence"/>
</dbReference>
<evidence type="ECO:0000313" key="14">
    <source>
        <dbReference type="EMBL" id="UYU67258.1"/>
    </source>
</evidence>
<evidence type="ECO:0000313" key="11">
    <source>
        <dbReference type="EMBL" id="KAB4468824.1"/>
    </source>
</evidence>
<evidence type="ECO:0000313" key="15">
    <source>
        <dbReference type="EMBL" id="UYU92411.1"/>
    </source>
</evidence>
<evidence type="ECO:0000259" key="7">
    <source>
        <dbReference type="Pfam" id="PF07980"/>
    </source>
</evidence>
<evidence type="ECO:0000313" key="10">
    <source>
        <dbReference type="EMBL" id="KAB4451215.1"/>
    </source>
</evidence>
<evidence type="ECO:0000256" key="5">
    <source>
        <dbReference type="ARBA" id="ARBA00023237"/>
    </source>
</evidence>
<dbReference type="GO" id="GO:0009279">
    <property type="term" value="C:cell outer membrane"/>
    <property type="evidence" value="ECO:0007669"/>
    <property type="project" value="UniProtKB-SubCell"/>
</dbReference>
<dbReference type="InterPro" id="IPR011990">
    <property type="entry name" value="TPR-like_helical_dom_sf"/>
</dbReference>
<dbReference type="Gene3D" id="2.20.20.130">
    <property type="match status" value="1"/>
</dbReference>
<gene>
    <name evidence="9" type="ORF">BatF92_35440</name>
    <name evidence="11" type="ORF">GAN59_23120</name>
    <name evidence="12" type="ORF">GAN91_10580</name>
    <name evidence="10" type="ORF">GAN93_14085</name>
    <name evidence="14" type="ORF">KQP68_02960</name>
    <name evidence="15" type="ORF">KQP74_07220</name>
    <name evidence="13" type="ORF">PO127_11230</name>
</gene>
<evidence type="ECO:0000313" key="13">
    <source>
        <dbReference type="EMBL" id="MDC2236317.1"/>
    </source>
</evidence>
<evidence type="ECO:0000259" key="8">
    <source>
        <dbReference type="Pfam" id="PF14322"/>
    </source>
</evidence>
<dbReference type="Gene3D" id="1.25.40.390">
    <property type="match status" value="1"/>
</dbReference>
<reference evidence="13" key="4">
    <citation type="submission" date="2022-10" db="EMBL/GenBank/DDBJ databases">
        <title>Human gut microbiome strain richness.</title>
        <authorList>
            <person name="Chen-Liaw A."/>
        </authorList>
    </citation>
    <scope>NUCLEOTIDE SEQUENCE</scope>
    <source>
        <strain evidence="13">1001283st1_A3_1001283B150304_161114</strain>
    </source>
</reference>
<dbReference type="Pfam" id="PF07980">
    <property type="entry name" value="SusD_RagB"/>
    <property type="match status" value="1"/>
</dbReference>
<dbReference type="GeneID" id="60923436"/>
<organism evidence="11 18">
    <name type="scientific">Bacteroides thetaiotaomicron</name>
    <dbReference type="NCBI Taxonomy" id="818"/>
    <lineage>
        <taxon>Bacteria</taxon>
        <taxon>Pseudomonadati</taxon>
        <taxon>Bacteroidota</taxon>
        <taxon>Bacteroidia</taxon>
        <taxon>Bacteroidales</taxon>
        <taxon>Bacteroidaceae</taxon>
        <taxon>Bacteroides</taxon>
    </lineage>
</organism>
<name>A0A0P0EMU9_BACT4</name>
<dbReference type="CDD" id="cd08977">
    <property type="entry name" value="SusD"/>
    <property type="match status" value="1"/>
</dbReference>
<evidence type="ECO:0000313" key="18">
    <source>
        <dbReference type="Proteomes" id="UP000488521"/>
    </source>
</evidence>
<evidence type="ECO:0000256" key="2">
    <source>
        <dbReference type="ARBA" id="ARBA00006275"/>
    </source>
</evidence>
<dbReference type="EMBL" id="WCRS01000029">
    <property type="protein sequence ID" value="KAB4468824.1"/>
    <property type="molecule type" value="Genomic_DNA"/>
</dbReference>
<comment type="similarity">
    <text evidence="2">Belongs to the SusD family.</text>
</comment>
<dbReference type="EMBL" id="AP022660">
    <property type="protein sequence ID" value="BCA51602.1"/>
    <property type="molecule type" value="Genomic_DNA"/>
</dbReference>
<proteinExistence type="inferred from homology"/>
<evidence type="ECO:0000313" key="19">
    <source>
        <dbReference type="Proteomes" id="UP000500882"/>
    </source>
</evidence>
<keyword evidence="5" id="KW-0998">Cell outer membrane</keyword>
<dbReference type="PROSITE" id="PS51257">
    <property type="entry name" value="PROKAR_LIPOPROTEIN"/>
    <property type="match status" value="1"/>
</dbReference>
<dbReference type="EMBL" id="CP083680">
    <property type="protein sequence ID" value="UYU67258.1"/>
    <property type="molecule type" value="Genomic_DNA"/>
</dbReference>
<dbReference type="Pfam" id="PF14322">
    <property type="entry name" value="SusD-like_3"/>
    <property type="match status" value="1"/>
</dbReference>
<evidence type="ECO:0000256" key="6">
    <source>
        <dbReference type="SAM" id="SignalP"/>
    </source>
</evidence>
<dbReference type="AlphaFoldDB" id="A0A0P0EMU9"/>
<feature type="domain" description="SusD-like N-terminal" evidence="8">
    <location>
        <begin position="88"/>
        <end position="234"/>
    </location>
</feature>
<reference evidence="14 20" key="3">
    <citation type="submission" date="2021-06" db="EMBL/GenBank/DDBJ databases">
        <title>Interrogation of the integrated mobile genetic elements in gut-associated Bacteroides with a consensus prediction approach.</title>
        <authorList>
            <person name="Campbell D.E."/>
            <person name="Leigh J.R."/>
            <person name="Kim T."/>
            <person name="England W."/>
            <person name="Whitaker R.J."/>
            <person name="Degnan P.H."/>
        </authorList>
    </citation>
    <scope>NUCLEOTIDE SEQUENCE</scope>
    <source>
        <strain evidence="15">VPI-3443</strain>
        <strain evidence="14 20">WAL8669</strain>
    </source>
</reference>
<protein>
    <submittedName>
        <fullName evidence="11">RagB/SusD family nutrient uptake outer membrane protein</fullName>
    </submittedName>
    <submittedName>
        <fullName evidence="9">Starch-binding protein</fullName>
    </submittedName>
</protein>
<feature type="chain" id="PRO_5002966808" evidence="6">
    <location>
        <begin position="18"/>
        <end position="469"/>
    </location>
</feature>
<dbReference type="EMBL" id="JAQNVG010000016">
    <property type="protein sequence ID" value="MDC2236317.1"/>
    <property type="molecule type" value="Genomic_DNA"/>
</dbReference>
<comment type="subcellular location">
    <subcellularLocation>
        <location evidence="1">Cell outer membrane</location>
    </subcellularLocation>
</comment>
<evidence type="ECO:0000256" key="4">
    <source>
        <dbReference type="ARBA" id="ARBA00023136"/>
    </source>
</evidence>
<dbReference type="EMBL" id="WCSB01000012">
    <property type="protein sequence ID" value="KAB4451215.1"/>
    <property type="molecule type" value="Genomic_DNA"/>
</dbReference>
<feature type="domain" description="RagB/SusD" evidence="7">
    <location>
        <begin position="334"/>
        <end position="469"/>
    </location>
</feature>
<dbReference type="InterPro" id="IPR033985">
    <property type="entry name" value="SusD-like_N"/>
</dbReference>
<keyword evidence="4" id="KW-0472">Membrane</keyword>
<dbReference type="KEGG" id="btho:Btheta7330_00773"/>
<evidence type="ECO:0000256" key="3">
    <source>
        <dbReference type="ARBA" id="ARBA00022729"/>
    </source>
</evidence>
<feature type="signal peptide" evidence="6">
    <location>
        <begin position="1"/>
        <end position="17"/>
    </location>
</feature>
<evidence type="ECO:0000313" key="16">
    <source>
        <dbReference type="Proteomes" id="UP000436858"/>
    </source>
</evidence>
<accession>C6IS32</accession>
<dbReference type="Proteomes" id="UP000460317">
    <property type="component" value="Unassembled WGS sequence"/>
</dbReference>
<reference evidence="16 17" key="1">
    <citation type="journal article" date="2019" name="Nat. Med.">
        <title>A library of human gut bacterial isolates paired with longitudinal multiomics data enables mechanistic microbiome research.</title>
        <authorList>
            <person name="Poyet M."/>
            <person name="Groussin M."/>
            <person name="Gibbons S.M."/>
            <person name="Avila-Pacheco J."/>
            <person name="Jiang X."/>
            <person name="Kearney S.M."/>
            <person name="Perrotta A.R."/>
            <person name="Berdy B."/>
            <person name="Zhao S."/>
            <person name="Lieberman T.D."/>
            <person name="Swanson P.K."/>
            <person name="Smith M."/>
            <person name="Roesemann S."/>
            <person name="Alexander J.E."/>
            <person name="Rich S.A."/>
            <person name="Livny J."/>
            <person name="Vlamakis H."/>
            <person name="Clish C."/>
            <person name="Bullock K."/>
            <person name="Deik A."/>
            <person name="Scott J."/>
            <person name="Pierce K.A."/>
            <person name="Xavier R.J."/>
            <person name="Alm E.J."/>
        </authorList>
    </citation>
    <scope>NUCLEOTIDE SEQUENCE [LARGE SCALE GENOMIC DNA]</scope>
    <source>
        <strain evidence="11 18">BIOML-A156</strain>
        <strain evidence="12 16">BIOML-A162</strain>
        <strain evidence="10 17">BIOML-A165</strain>
    </source>
</reference>
<evidence type="ECO:0000313" key="9">
    <source>
        <dbReference type="EMBL" id="BCA51602.1"/>
    </source>
</evidence>
<dbReference type="RefSeq" id="WP_008764026.1">
    <property type="nucleotide sequence ID" value="NZ_AP022660.1"/>
</dbReference>
<evidence type="ECO:0000313" key="17">
    <source>
        <dbReference type="Proteomes" id="UP000460317"/>
    </source>
</evidence>
<dbReference type="InterPro" id="IPR012944">
    <property type="entry name" value="SusD_RagB_dom"/>
</dbReference>
<dbReference type="EMBL" id="WCRY01000009">
    <property type="protein sequence ID" value="KAB4482440.1"/>
    <property type="molecule type" value="Genomic_DNA"/>
</dbReference>
<dbReference type="Proteomes" id="UP001162960">
    <property type="component" value="Chromosome"/>
</dbReference>
<dbReference type="Gene3D" id="1.25.40.900">
    <property type="match status" value="1"/>
</dbReference>
<evidence type="ECO:0000313" key="12">
    <source>
        <dbReference type="EMBL" id="KAB4482440.1"/>
    </source>
</evidence>
<keyword evidence="3 6" id="KW-0732">Signal</keyword>
<reference evidence="9 19" key="2">
    <citation type="submission" date="2020-02" db="EMBL/GenBank/DDBJ databases">
        <title>Whole-genome sequencing and comparative analysis of the genomes of Bacteroides thetaiotaomicron and Escherichia coli isolated from a healthy resident in Vietnam.</title>
        <authorList>
            <person name="Mohsin M."/>
            <person name="Tanaka K."/>
            <person name="Kawahara R."/>
            <person name="Kondo S."/>
            <person name="Noguchi H."/>
            <person name="Motooka D."/>
            <person name="Nakamura S."/>
            <person name="Khong D.T."/>
            <person name="Nguyen T.N."/>
            <person name="Tran H.T."/>
            <person name="Yamamoto Y."/>
        </authorList>
    </citation>
    <scope>NUCLEOTIDE SEQUENCE [LARGE SCALE GENOMIC DNA]</scope>
    <source>
        <strain evidence="9 19">F9-2</strain>
    </source>
</reference>
<accession>A0A0P0EMU9</accession>
<sequence length="469" mass="52482">MKKIYLPILLLTLAVSSCDTFDKVPSSEWPSEGAIKTLEDLQFAVNGVYESQTSSIDAGTNPRGSYAGDFFLYADQRGSDFKAIGSNKQTVDVYAYQATKNSSDSYYFYKRFYLSLARINKVLEGVKKSGLEGAEVDVQVGELYALRALFHFDLARLFAKLPCNAQASDPGIVLSTEVFESGYTAERATIAKTYETILDDLKTALDNLPETSKVVTAGHIDYWGARALRARAYLYMNENSKALEDAKYVIEKSPYKLYTRDEYETVWTKVGSSESIFEFLITSLYNAQRNSLGFYTHAEGYAEAGITEGFKTFLQERPEDVRSTLIAEESDGGDNEGWYIQKYPGRDGEIYVNNPKVIRLSEVYLIAAEAALKAGGADPASYINDLRKQRIADYEDVASVTIDDILTERRLELYGEGHNAWDTWRNKKAVTNAQVPAGPINYDDYRTVMPIPVSEINVSNGKLKQNEGY</sequence>
<dbReference type="Proteomes" id="UP001217776">
    <property type="component" value="Unassembled WGS sequence"/>
</dbReference>
<evidence type="ECO:0000256" key="1">
    <source>
        <dbReference type="ARBA" id="ARBA00004442"/>
    </source>
</evidence>
<dbReference type="Proteomes" id="UP000500882">
    <property type="component" value="Chromosome"/>
</dbReference>
<dbReference type="Proteomes" id="UP001156218">
    <property type="component" value="Chromosome"/>
</dbReference>
<evidence type="ECO:0000313" key="20">
    <source>
        <dbReference type="Proteomes" id="UP001156218"/>
    </source>
</evidence>
<dbReference type="SUPFAM" id="SSF48452">
    <property type="entry name" value="TPR-like"/>
    <property type="match status" value="1"/>
</dbReference>
<dbReference type="EMBL" id="CP083685">
    <property type="protein sequence ID" value="UYU92411.1"/>
    <property type="molecule type" value="Genomic_DNA"/>
</dbReference>
<dbReference type="OMA" id="MIQNEGY"/>